<dbReference type="VEuPathDB" id="FungiDB:FUN_005487"/>
<evidence type="ECO:0000256" key="4">
    <source>
        <dbReference type="ARBA" id="ARBA00022840"/>
    </source>
</evidence>
<dbReference type="GO" id="GO:0004674">
    <property type="term" value="F:protein serine/threonine kinase activity"/>
    <property type="evidence" value="ECO:0007669"/>
    <property type="project" value="TreeGrafter"/>
</dbReference>
<feature type="non-terminal residue" evidence="6">
    <location>
        <position position="1"/>
    </location>
</feature>
<dbReference type="PANTHER" id="PTHR44329:SF288">
    <property type="entry name" value="MITOGEN-ACTIVATED PROTEIN KINASE KINASE KINASE 20"/>
    <property type="match status" value="1"/>
</dbReference>
<keyword evidence="1" id="KW-0808">Transferase</keyword>
<dbReference type="InterPro" id="IPR051681">
    <property type="entry name" value="Ser/Thr_Kinases-Pseudokinases"/>
</dbReference>
<dbReference type="Gene3D" id="1.10.510.10">
    <property type="entry name" value="Transferase(Phosphotransferase) domain 1"/>
    <property type="match status" value="1"/>
</dbReference>
<gene>
    <name evidence="6" type="ORF">RhiirA5_262430</name>
</gene>
<accession>A0A2N0NRU3</accession>
<proteinExistence type="predicted"/>
<keyword evidence="4" id="KW-0067">ATP-binding</keyword>
<evidence type="ECO:0000259" key="5">
    <source>
        <dbReference type="PROSITE" id="PS50011"/>
    </source>
</evidence>
<dbReference type="EMBL" id="LLXJ01003303">
    <property type="protein sequence ID" value="PKB97283.1"/>
    <property type="molecule type" value="Genomic_DNA"/>
</dbReference>
<evidence type="ECO:0000256" key="2">
    <source>
        <dbReference type="ARBA" id="ARBA00022741"/>
    </source>
</evidence>
<dbReference type="AlphaFoldDB" id="A0A2N0NRU3"/>
<reference evidence="6 7" key="2">
    <citation type="submission" date="2017-09" db="EMBL/GenBank/DDBJ databases">
        <title>Extensive intraspecific genome diversity in a model arbuscular mycorrhizal fungus.</title>
        <authorList>
            <person name="Chen E.C."/>
            <person name="Morin E."/>
            <person name="Beaudet D."/>
            <person name="Noel J."/>
            <person name="Ndikumana S."/>
            <person name="Charron P."/>
            <person name="St-Onge C."/>
            <person name="Giorgi J."/>
            <person name="Grigoriev I.V."/>
            <person name="Roux C."/>
            <person name="Martin F.M."/>
            <person name="Corradi N."/>
        </authorList>
    </citation>
    <scope>NUCLEOTIDE SEQUENCE [LARGE SCALE GENOMIC DNA]</scope>
    <source>
        <strain evidence="6 7">A5</strain>
    </source>
</reference>
<evidence type="ECO:0000313" key="7">
    <source>
        <dbReference type="Proteomes" id="UP000232722"/>
    </source>
</evidence>
<organism evidence="6 7">
    <name type="scientific">Rhizophagus irregularis</name>
    <dbReference type="NCBI Taxonomy" id="588596"/>
    <lineage>
        <taxon>Eukaryota</taxon>
        <taxon>Fungi</taxon>
        <taxon>Fungi incertae sedis</taxon>
        <taxon>Mucoromycota</taxon>
        <taxon>Glomeromycotina</taxon>
        <taxon>Glomeromycetes</taxon>
        <taxon>Glomerales</taxon>
        <taxon>Glomeraceae</taxon>
        <taxon>Rhizophagus</taxon>
    </lineage>
</organism>
<comment type="caution">
    <text evidence="6">The sequence shown here is derived from an EMBL/GenBank/DDBJ whole genome shotgun (WGS) entry which is preliminary data.</text>
</comment>
<keyword evidence="3 6" id="KW-0418">Kinase</keyword>
<dbReference type="Proteomes" id="UP000232722">
    <property type="component" value="Unassembled WGS sequence"/>
</dbReference>
<dbReference type="InterPro" id="IPR001245">
    <property type="entry name" value="Ser-Thr/Tyr_kinase_cat_dom"/>
</dbReference>
<dbReference type="Pfam" id="PF07714">
    <property type="entry name" value="PK_Tyr_Ser-Thr"/>
    <property type="match status" value="1"/>
</dbReference>
<dbReference type="VEuPathDB" id="FungiDB:RhiirA1_339024"/>
<dbReference type="GO" id="GO:0005524">
    <property type="term" value="F:ATP binding"/>
    <property type="evidence" value="ECO:0007669"/>
    <property type="project" value="UniProtKB-KW"/>
</dbReference>
<dbReference type="PROSITE" id="PS50011">
    <property type="entry name" value="PROTEIN_KINASE_DOM"/>
    <property type="match status" value="1"/>
</dbReference>
<reference evidence="6 7" key="1">
    <citation type="submission" date="2016-04" db="EMBL/GenBank/DDBJ databases">
        <title>Genome analyses suggest a sexual origin of heterokaryosis in a supposedly ancient asexual fungus.</title>
        <authorList>
            <person name="Ropars J."/>
            <person name="Sedzielewska K."/>
            <person name="Noel J."/>
            <person name="Charron P."/>
            <person name="Farinelli L."/>
            <person name="Marton T."/>
            <person name="Kruger M."/>
            <person name="Pelin A."/>
            <person name="Brachmann A."/>
            <person name="Corradi N."/>
        </authorList>
    </citation>
    <scope>NUCLEOTIDE SEQUENCE [LARGE SCALE GENOMIC DNA]</scope>
    <source>
        <strain evidence="6 7">A5</strain>
    </source>
</reference>
<sequence>GLSAIHDKNYHHRDFHSGNILNSIHNNTIKSVISDFGLCSPANQSSADKSLYGVLPFVAPEVLRGGEFTKSADIYGFGMLMLEIISGKAPFVDRDYDLHLVLAICEGERPPIPEYTPEPYATLMEHCWDPIPTNRPT</sequence>
<keyword evidence="2" id="KW-0547">Nucleotide-binding</keyword>
<feature type="non-terminal residue" evidence="6">
    <location>
        <position position="137"/>
    </location>
</feature>
<evidence type="ECO:0000256" key="3">
    <source>
        <dbReference type="ARBA" id="ARBA00022777"/>
    </source>
</evidence>
<evidence type="ECO:0000256" key="1">
    <source>
        <dbReference type="ARBA" id="ARBA00022679"/>
    </source>
</evidence>
<protein>
    <submittedName>
        <fullName evidence="6">Kinase-like protein</fullName>
    </submittedName>
</protein>
<evidence type="ECO:0000313" key="6">
    <source>
        <dbReference type="EMBL" id="PKB97283.1"/>
    </source>
</evidence>
<dbReference type="InterPro" id="IPR000719">
    <property type="entry name" value="Prot_kinase_dom"/>
</dbReference>
<dbReference type="PANTHER" id="PTHR44329">
    <property type="entry name" value="SERINE/THREONINE-PROTEIN KINASE TNNI3K-RELATED"/>
    <property type="match status" value="1"/>
</dbReference>
<dbReference type="SUPFAM" id="SSF56112">
    <property type="entry name" value="Protein kinase-like (PK-like)"/>
    <property type="match status" value="1"/>
</dbReference>
<dbReference type="InterPro" id="IPR011009">
    <property type="entry name" value="Kinase-like_dom_sf"/>
</dbReference>
<name>A0A2N0NRU3_9GLOM</name>
<feature type="domain" description="Protein kinase" evidence="5">
    <location>
        <begin position="1"/>
        <end position="137"/>
    </location>
</feature>